<dbReference type="FunFam" id="1.10.10.10:FF:000001">
    <property type="entry name" value="LysR family transcriptional regulator"/>
    <property type="match status" value="1"/>
</dbReference>
<evidence type="ECO:0000256" key="3">
    <source>
        <dbReference type="ARBA" id="ARBA00023125"/>
    </source>
</evidence>
<sequence length="315" mass="34744">MTLRHLQILRAVADNRSFTKAAAQLYITQSAVSHAIKELEEMAGTALFDRTSKKVCLTACGRLLLQESLPVLSSCESLEKRMKELEKDTPVRLASSITIAGFWLPGIIRKIQEKHPGIRTEVEVVSASNAVKLLEKGEVDAALIEGVIPEGPYESFTFDSYSLKAVCAPGYIHEDCDESRKSRDTARVEGSPRQKTISPSALCREKLLLRERGSAIRDAFDSAMLLKGCTAHPVWVSVNSQALIEAARAGLGITFLPDILVEKEMREGSLAEIQIEGISLKNELHVIYHKDKYLTVSFQELLLMIKSISHPAATV</sequence>
<evidence type="ECO:0000256" key="2">
    <source>
        <dbReference type="ARBA" id="ARBA00023015"/>
    </source>
</evidence>
<dbReference type="PROSITE" id="PS50931">
    <property type="entry name" value="HTH_LYSR"/>
    <property type="match status" value="1"/>
</dbReference>
<dbReference type="Gene3D" id="1.10.10.10">
    <property type="entry name" value="Winged helix-like DNA-binding domain superfamily/Winged helix DNA-binding domain"/>
    <property type="match status" value="1"/>
</dbReference>
<reference evidence="7 8" key="1">
    <citation type="submission" date="2018-05" db="EMBL/GenBank/DDBJ databases">
        <authorList>
            <person name="Goeker M."/>
            <person name="Huntemann M."/>
            <person name="Clum A."/>
            <person name="Pillay M."/>
            <person name="Palaniappan K."/>
            <person name="Varghese N."/>
            <person name="Mikhailova N."/>
            <person name="Stamatis D."/>
            <person name="Reddy T."/>
            <person name="Daum C."/>
            <person name="Shapiro N."/>
            <person name="Ivanova N."/>
            <person name="Kyrpides N."/>
            <person name="Woyke T."/>
        </authorList>
    </citation>
    <scope>NUCLEOTIDE SEQUENCE [LARGE SCALE GENOMIC DNA]</scope>
    <source>
        <strain evidence="7 8">DSM 26524</strain>
    </source>
</reference>
<dbReference type="Gene3D" id="3.40.190.290">
    <property type="match status" value="1"/>
</dbReference>
<comment type="caution">
    <text evidence="7">The sequence shown here is derived from an EMBL/GenBank/DDBJ whole genome shotgun (WGS) entry which is preliminary data.</text>
</comment>
<dbReference type="RefSeq" id="WP_109624155.1">
    <property type="nucleotide sequence ID" value="NZ_JANKBI010000001.1"/>
</dbReference>
<gene>
    <name evidence="7" type="ORF">C7383_10170</name>
</gene>
<dbReference type="Pfam" id="PF03466">
    <property type="entry name" value="LysR_substrate"/>
    <property type="match status" value="1"/>
</dbReference>
<dbReference type="SUPFAM" id="SSF46785">
    <property type="entry name" value="Winged helix' DNA-binding domain"/>
    <property type="match status" value="1"/>
</dbReference>
<keyword evidence="2" id="KW-0805">Transcription regulation</keyword>
<dbReference type="PRINTS" id="PR00039">
    <property type="entry name" value="HTHLYSR"/>
</dbReference>
<evidence type="ECO:0000313" key="7">
    <source>
        <dbReference type="EMBL" id="PWJ78702.1"/>
    </source>
</evidence>
<dbReference type="PANTHER" id="PTHR30126:SF91">
    <property type="entry name" value="LYSR FAMILY TRANSCRIPTIONAL REGULATOR"/>
    <property type="match status" value="1"/>
</dbReference>
<dbReference type="AlphaFoldDB" id="A0AB73T8U9"/>
<accession>A0AB73T8U9</accession>
<keyword evidence="8" id="KW-1185">Reference proteome</keyword>
<dbReference type="GO" id="GO:0000976">
    <property type="term" value="F:transcription cis-regulatory region binding"/>
    <property type="evidence" value="ECO:0007669"/>
    <property type="project" value="TreeGrafter"/>
</dbReference>
<dbReference type="InterPro" id="IPR000847">
    <property type="entry name" value="LysR_HTH_N"/>
</dbReference>
<name>A0AB73T8U9_9FIRM</name>
<protein>
    <submittedName>
        <fullName evidence="7">DNA-binding transcriptional LysR family regulator</fullName>
    </submittedName>
</protein>
<dbReference type="InterPro" id="IPR036390">
    <property type="entry name" value="WH_DNA-bd_sf"/>
</dbReference>
<feature type="region of interest" description="Disordered" evidence="5">
    <location>
        <begin position="178"/>
        <end position="197"/>
    </location>
</feature>
<dbReference type="InterPro" id="IPR005119">
    <property type="entry name" value="LysR_subst-bd"/>
</dbReference>
<evidence type="ECO:0000256" key="5">
    <source>
        <dbReference type="SAM" id="MobiDB-lite"/>
    </source>
</evidence>
<keyword evidence="4" id="KW-0804">Transcription</keyword>
<dbReference type="EMBL" id="QGGY01000001">
    <property type="protein sequence ID" value="PWJ78702.1"/>
    <property type="molecule type" value="Genomic_DNA"/>
</dbReference>
<evidence type="ECO:0000256" key="1">
    <source>
        <dbReference type="ARBA" id="ARBA00009437"/>
    </source>
</evidence>
<dbReference type="SUPFAM" id="SSF53850">
    <property type="entry name" value="Periplasmic binding protein-like II"/>
    <property type="match status" value="1"/>
</dbReference>
<evidence type="ECO:0000313" key="8">
    <source>
        <dbReference type="Proteomes" id="UP000245412"/>
    </source>
</evidence>
<feature type="compositionally biased region" description="Basic and acidic residues" evidence="5">
    <location>
        <begin position="178"/>
        <end position="192"/>
    </location>
</feature>
<proteinExistence type="inferred from homology"/>
<feature type="domain" description="HTH lysR-type" evidence="6">
    <location>
        <begin position="1"/>
        <end position="58"/>
    </location>
</feature>
<evidence type="ECO:0000259" key="6">
    <source>
        <dbReference type="PROSITE" id="PS50931"/>
    </source>
</evidence>
<dbReference type="Proteomes" id="UP000245412">
    <property type="component" value="Unassembled WGS sequence"/>
</dbReference>
<evidence type="ECO:0000256" key="4">
    <source>
        <dbReference type="ARBA" id="ARBA00023163"/>
    </source>
</evidence>
<keyword evidence="3 7" id="KW-0238">DNA-binding</keyword>
<dbReference type="GO" id="GO:0003700">
    <property type="term" value="F:DNA-binding transcription factor activity"/>
    <property type="evidence" value="ECO:0007669"/>
    <property type="project" value="InterPro"/>
</dbReference>
<comment type="similarity">
    <text evidence="1">Belongs to the LysR transcriptional regulatory family.</text>
</comment>
<dbReference type="PANTHER" id="PTHR30126">
    <property type="entry name" value="HTH-TYPE TRANSCRIPTIONAL REGULATOR"/>
    <property type="match status" value="1"/>
</dbReference>
<organism evidence="7 8">
    <name type="scientific">Murimonas intestini</name>
    <dbReference type="NCBI Taxonomy" id="1337051"/>
    <lineage>
        <taxon>Bacteria</taxon>
        <taxon>Bacillati</taxon>
        <taxon>Bacillota</taxon>
        <taxon>Clostridia</taxon>
        <taxon>Lachnospirales</taxon>
        <taxon>Lachnospiraceae</taxon>
        <taxon>Murimonas</taxon>
    </lineage>
</organism>
<dbReference type="InterPro" id="IPR036388">
    <property type="entry name" value="WH-like_DNA-bd_sf"/>
</dbReference>
<dbReference type="Pfam" id="PF00126">
    <property type="entry name" value="HTH_1"/>
    <property type="match status" value="1"/>
</dbReference>